<feature type="region of interest" description="Disordered" evidence="1">
    <location>
        <begin position="463"/>
        <end position="526"/>
    </location>
</feature>
<dbReference type="KEGG" id="bcom:BAUCODRAFT_26568"/>
<proteinExistence type="predicted"/>
<feature type="compositionally biased region" description="Basic and acidic residues" evidence="1">
    <location>
        <begin position="68"/>
        <end position="104"/>
    </location>
</feature>
<organism evidence="2 3">
    <name type="scientific">Baudoinia panamericana (strain UAMH 10762)</name>
    <name type="common">Angels' share fungus</name>
    <name type="synonym">Baudoinia compniacensis (strain UAMH 10762)</name>
    <dbReference type="NCBI Taxonomy" id="717646"/>
    <lineage>
        <taxon>Eukaryota</taxon>
        <taxon>Fungi</taxon>
        <taxon>Dikarya</taxon>
        <taxon>Ascomycota</taxon>
        <taxon>Pezizomycotina</taxon>
        <taxon>Dothideomycetes</taxon>
        <taxon>Dothideomycetidae</taxon>
        <taxon>Mycosphaerellales</taxon>
        <taxon>Teratosphaeriaceae</taxon>
        <taxon>Baudoinia</taxon>
    </lineage>
</organism>
<dbReference type="AlphaFoldDB" id="M2N2P0"/>
<dbReference type="EMBL" id="KB445560">
    <property type="protein sequence ID" value="EMC93244.1"/>
    <property type="molecule type" value="Genomic_DNA"/>
</dbReference>
<feature type="region of interest" description="Disordered" evidence="1">
    <location>
        <begin position="44"/>
        <end position="157"/>
    </location>
</feature>
<feature type="region of interest" description="Disordered" evidence="1">
    <location>
        <begin position="1"/>
        <end position="27"/>
    </location>
</feature>
<dbReference type="eggNOG" id="ENOG502SZBR">
    <property type="taxonomic scope" value="Eukaryota"/>
</dbReference>
<dbReference type="GeneID" id="19110451"/>
<dbReference type="Proteomes" id="UP000011761">
    <property type="component" value="Unassembled WGS sequence"/>
</dbReference>
<accession>M2N2P0</accession>
<feature type="compositionally biased region" description="Basic and acidic residues" evidence="1">
    <location>
        <begin position="8"/>
        <end position="27"/>
    </location>
</feature>
<sequence>MSRQQSVVDDRYDDQRYADRPRERRVQEVSWDQLDNIRNRELALVVPTLSDRTNGRDRDEDYAPYAQQRDERDRHTDYDRALVRHNSADDDQQVSRRRDDRYYQDYDGDESDEESSRERRRRRRRHEERYGRESGGGGGGKNPTADRTLPPHETEGRLWYSMKERREGNFVERNFDSSYDGLIAAAAGAAIGAVTVRRFAPGEEGREKTLKAIGGALVGAAAFNCAENWFRVYTEEKEERQERKEDRQRQRKVVIVLVYLGSLQAGDFRAPAKTGQNQSARQAAESSMTARQSQYRSCPALSSPSLHTDNACSAGLQAAPAAALFQQAWARCYLHIPDRRHLFSNHLSLLYVLYVQACNTLPSISKQLLFLTTYPHSCTAKSRHQHINMAGDKAEKANGATQTFDFETMAALTCALSESGIILGTKHYKIMSQVLGGKPTESALEHQFRKVKARAKEMSDKLAAEGGLPATPAKKPKTAGSGKKGAKGKRVAEINDGDDEELKDKVESESPTKKVKVKAEEDELFS</sequence>
<protein>
    <submittedName>
        <fullName evidence="2">Uncharacterized protein</fullName>
    </submittedName>
</protein>
<evidence type="ECO:0000256" key="1">
    <source>
        <dbReference type="SAM" id="MobiDB-lite"/>
    </source>
</evidence>
<gene>
    <name evidence="2" type="ORF">BAUCODRAFT_26568</name>
</gene>
<name>M2N2P0_BAUPA</name>
<reference evidence="2 3" key="1">
    <citation type="journal article" date="2012" name="PLoS Pathog.">
        <title>Diverse lifestyles and strategies of plant pathogenesis encoded in the genomes of eighteen Dothideomycetes fungi.</title>
        <authorList>
            <person name="Ohm R.A."/>
            <person name="Feau N."/>
            <person name="Henrissat B."/>
            <person name="Schoch C.L."/>
            <person name="Horwitz B.A."/>
            <person name="Barry K.W."/>
            <person name="Condon B.J."/>
            <person name="Copeland A.C."/>
            <person name="Dhillon B."/>
            <person name="Glaser F."/>
            <person name="Hesse C.N."/>
            <person name="Kosti I."/>
            <person name="LaButti K."/>
            <person name="Lindquist E.A."/>
            <person name="Lucas S."/>
            <person name="Salamov A.A."/>
            <person name="Bradshaw R.E."/>
            <person name="Ciuffetti L."/>
            <person name="Hamelin R.C."/>
            <person name="Kema G.H.J."/>
            <person name="Lawrence C."/>
            <person name="Scott J.A."/>
            <person name="Spatafora J.W."/>
            <person name="Turgeon B.G."/>
            <person name="de Wit P.J.G.M."/>
            <person name="Zhong S."/>
            <person name="Goodwin S.B."/>
            <person name="Grigoriev I.V."/>
        </authorList>
    </citation>
    <scope>NUCLEOTIDE SEQUENCE [LARGE SCALE GENOMIC DNA]</scope>
    <source>
        <strain evidence="2 3">UAMH 10762</strain>
    </source>
</reference>
<dbReference type="HOGENOM" id="CLU_517757_0_0_1"/>
<feature type="compositionally biased region" description="Acidic residues" evidence="1">
    <location>
        <begin position="106"/>
        <end position="115"/>
    </location>
</feature>
<evidence type="ECO:0000313" key="3">
    <source>
        <dbReference type="Proteomes" id="UP000011761"/>
    </source>
</evidence>
<dbReference type="OrthoDB" id="3937724at2759"/>
<keyword evidence="3" id="KW-1185">Reference proteome</keyword>
<feature type="compositionally biased region" description="Basic and acidic residues" evidence="1">
    <location>
        <begin position="502"/>
        <end position="512"/>
    </location>
</feature>
<dbReference type="RefSeq" id="XP_007679139.1">
    <property type="nucleotide sequence ID" value="XM_007680949.1"/>
</dbReference>
<evidence type="ECO:0000313" key="2">
    <source>
        <dbReference type="EMBL" id="EMC93244.1"/>
    </source>
</evidence>